<gene>
    <name evidence="2" type="ORF">ACFSBW_11670</name>
</gene>
<dbReference type="InterPro" id="IPR036657">
    <property type="entry name" value="Tfx_DNA-bd_sf_arc"/>
</dbReference>
<sequence length="172" mass="18492">MTDGTDTETDRAAADAADPDRIDVDAVLERAGFDAETNVLTRRQAEVLALRERGMRQRDIADRLGTSRANVSNVEASARENVTRATETIAFAEAVGSPVRVNVPAGTDLFDVPTMVYDACDDADVKVNHTAPELMTHISEAADSAVEGRAVHEQLLVGVTDDGEVRVRRSGE</sequence>
<evidence type="ECO:0000259" key="1">
    <source>
        <dbReference type="SMART" id="SM00421"/>
    </source>
</evidence>
<organism evidence="2 3">
    <name type="scientific">Halohasta litorea</name>
    <dbReference type="NCBI Taxonomy" id="869891"/>
    <lineage>
        <taxon>Archaea</taxon>
        <taxon>Methanobacteriati</taxon>
        <taxon>Methanobacteriota</taxon>
        <taxon>Stenosarchaea group</taxon>
        <taxon>Halobacteria</taxon>
        <taxon>Halobacteriales</taxon>
        <taxon>Haloferacaceae</taxon>
        <taxon>Halohasta</taxon>
    </lineage>
</organism>
<dbReference type="NCBIfam" id="NF003054">
    <property type="entry name" value="PRK03975.1-1"/>
    <property type="match status" value="1"/>
</dbReference>
<evidence type="ECO:0000313" key="3">
    <source>
        <dbReference type="Proteomes" id="UP001597052"/>
    </source>
</evidence>
<feature type="domain" description="HTH luxR-type" evidence="1">
    <location>
        <begin position="37"/>
        <end position="92"/>
    </location>
</feature>
<dbReference type="NCBIfam" id="TIGR00721">
    <property type="entry name" value="tfx"/>
    <property type="match status" value="1"/>
</dbReference>
<accession>A0ABD6D8C4</accession>
<dbReference type="SMART" id="SM00421">
    <property type="entry name" value="HTH_LUXR"/>
    <property type="match status" value="1"/>
</dbReference>
<dbReference type="InterPro" id="IPR000792">
    <property type="entry name" value="Tscrpt_reg_LuxR_C"/>
</dbReference>
<comment type="caution">
    <text evidence="2">The sequence shown here is derived from an EMBL/GenBank/DDBJ whole genome shotgun (WGS) entry which is preliminary data.</text>
</comment>
<keyword evidence="2" id="KW-0238">DNA-binding</keyword>
<dbReference type="AlphaFoldDB" id="A0ABD6D8C4"/>
<proteinExistence type="predicted"/>
<dbReference type="InterPro" id="IPR004645">
    <property type="entry name" value="Tfx_DNA-bd_arc"/>
</dbReference>
<reference evidence="2 3" key="1">
    <citation type="journal article" date="2019" name="Int. J. Syst. Evol. Microbiol.">
        <title>The Global Catalogue of Microorganisms (GCM) 10K type strain sequencing project: providing services to taxonomists for standard genome sequencing and annotation.</title>
        <authorList>
            <consortium name="The Broad Institute Genomics Platform"/>
            <consortium name="The Broad Institute Genome Sequencing Center for Infectious Disease"/>
            <person name="Wu L."/>
            <person name="Ma J."/>
        </authorList>
    </citation>
    <scope>NUCLEOTIDE SEQUENCE [LARGE SCALE GENOMIC DNA]</scope>
    <source>
        <strain evidence="2 3">CGMCC 1.10593</strain>
    </source>
</reference>
<keyword evidence="3" id="KW-1185">Reference proteome</keyword>
<dbReference type="EMBL" id="JBHUDM010000003">
    <property type="protein sequence ID" value="MFD1642531.1"/>
    <property type="molecule type" value="Genomic_DNA"/>
</dbReference>
<dbReference type="GO" id="GO:0003677">
    <property type="term" value="F:DNA binding"/>
    <property type="evidence" value="ECO:0007669"/>
    <property type="project" value="UniProtKB-KW"/>
</dbReference>
<name>A0ABD6D8C4_9EURY</name>
<dbReference type="SUPFAM" id="SSF89915">
    <property type="entry name" value="DNA-binding protein Tfx"/>
    <property type="match status" value="1"/>
</dbReference>
<dbReference type="RefSeq" id="WP_256395930.1">
    <property type="nucleotide sequence ID" value="NZ_JANHDJ010000003.1"/>
</dbReference>
<dbReference type="Proteomes" id="UP001597052">
    <property type="component" value="Unassembled WGS sequence"/>
</dbReference>
<dbReference type="Pfam" id="PF14601">
    <property type="entry name" value="TFX_C"/>
    <property type="match status" value="1"/>
</dbReference>
<dbReference type="Gene3D" id="3.30.1190.10">
    <property type="entry name" value="DNA-binding protein Tfx superfamily, archaea"/>
    <property type="match status" value="1"/>
</dbReference>
<dbReference type="InterPro" id="IPR029291">
    <property type="entry name" value="Tfx_C"/>
</dbReference>
<evidence type="ECO:0000313" key="2">
    <source>
        <dbReference type="EMBL" id="MFD1642531.1"/>
    </source>
</evidence>
<protein>
    <submittedName>
        <fullName evidence="2">Tfx family DNA-binding protein</fullName>
    </submittedName>
</protein>